<dbReference type="SUPFAM" id="SSF52266">
    <property type="entry name" value="SGNH hydrolase"/>
    <property type="match status" value="1"/>
</dbReference>
<name>A0AAE2SEG0_9BACT</name>
<keyword evidence="1" id="KW-0378">Hydrolase</keyword>
<keyword evidence="4" id="KW-1185">Reference proteome</keyword>
<dbReference type="PANTHER" id="PTHR31988">
    <property type="entry name" value="ESTERASE, PUTATIVE (DUF303)-RELATED"/>
    <property type="match status" value="1"/>
</dbReference>
<reference evidence="3" key="1">
    <citation type="submission" date="2021-01" db="EMBL/GenBank/DDBJ databases">
        <title>Modified the classification status of verrucomicrobia.</title>
        <authorList>
            <person name="Feng X."/>
        </authorList>
    </citation>
    <scope>NUCLEOTIDE SEQUENCE</scope>
    <source>
        <strain evidence="3">5K15</strain>
    </source>
</reference>
<dbReference type="GO" id="GO:0016788">
    <property type="term" value="F:hydrolase activity, acting on ester bonds"/>
    <property type="evidence" value="ECO:0007669"/>
    <property type="project" value="UniProtKB-ARBA"/>
</dbReference>
<organism evidence="3 4">
    <name type="scientific">Oceaniferula flava</name>
    <dbReference type="NCBI Taxonomy" id="2800421"/>
    <lineage>
        <taxon>Bacteria</taxon>
        <taxon>Pseudomonadati</taxon>
        <taxon>Verrucomicrobiota</taxon>
        <taxon>Verrucomicrobiia</taxon>
        <taxon>Verrucomicrobiales</taxon>
        <taxon>Verrucomicrobiaceae</taxon>
        <taxon>Oceaniferula</taxon>
    </lineage>
</organism>
<dbReference type="PANTHER" id="PTHR31988:SF19">
    <property type="entry name" value="9-O-ACETYL-N-ACETYLNEURAMINIC ACID DEACETYLASE-RELATED"/>
    <property type="match status" value="1"/>
</dbReference>
<dbReference type="Gene3D" id="3.40.50.1110">
    <property type="entry name" value="SGNH hydrolase"/>
    <property type="match status" value="1"/>
</dbReference>
<proteinExistence type="predicted"/>
<accession>A0AAE2SEG0</accession>
<dbReference type="Pfam" id="PF03629">
    <property type="entry name" value="SASA"/>
    <property type="match status" value="1"/>
</dbReference>
<dbReference type="InterPro" id="IPR052940">
    <property type="entry name" value="Carb_Esterase_6"/>
</dbReference>
<comment type="caution">
    <text evidence="3">The sequence shown here is derived from an EMBL/GenBank/DDBJ whole genome shotgun (WGS) entry which is preliminary data.</text>
</comment>
<gene>
    <name evidence="3" type="ORF">JIN83_08720</name>
</gene>
<dbReference type="Proteomes" id="UP000634206">
    <property type="component" value="Unassembled WGS sequence"/>
</dbReference>
<dbReference type="InterPro" id="IPR036514">
    <property type="entry name" value="SGNH_hydro_sf"/>
</dbReference>
<dbReference type="EMBL" id="JAENIG010000005">
    <property type="protein sequence ID" value="MBK1855040.1"/>
    <property type="molecule type" value="Genomic_DNA"/>
</dbReference>
<feature type="domain" description="Sialate O-acetylesterase" evidence="2">
    <location>
        <begin position="18"/>
        <end position="259"/>
    </location>
</feature>
<protein>
    <recommendedName>
        <fullName evidence="2">Sialate O-acetylesterase domain-containing protein</fullName>
    </recommendedName>
</protein>
<evidence type="ECO:0000313" key="4">
    <source>
        <dbReference type="Proteomes" id="UP000634206"/>
    </source>
</evidence>
<dbReference type="InterPro" id="IPR005181">
    <property type="entry name" value="SASA"/>
</dbReference>
<sequence>MLAALVVGHLAEASSKPLQVYILAGQSNMQGHAKVSTFEHIGMDVNSKPMLDDMQNSKGDPKVCDRVWISTIGCADTEQVGKLTAGFGAAKRGPKIGPEFTFGITMEKQTDAPILIIKTAWGGKSLHTDFRPPSAGPYEFNEAELAKLRAQSKDFDAEKLEKEKATGVYYRQMIAHVNAVLADIKRVVPEYDSKQGYELSGFVWFQGWNDLVDGNAYPRRGKAGGYSAYSDAMAHLIRDVRKDLKTPKLPFVIGVMGVGGPTQEYGPDQKRYRFSHQSFRDAMAAPAKLPEFKDNVTVVLTEKFWDPELTATKAKANALRKEAKQIAEKKKLNATESKALYEKINNQGLSAREQKILEKGISNAEYHYLGSAKILGAIGQEFARVLSGVSNNH</sequence>
<dbReference type="AlphaFoldDB" id="A0AAE2SEG0"/>
<evidence type="ECO:0000313" key="3">
    <source>
        <dbReference type="EMBL" id="MBK1855040.1"/>
    </source>
</evidence>
<evidence type="ECO:0000259" key="2">
    <source>
        <dbReference type="Pfam" id="PF03629"/>
    </source>
</evidence>
<evidence type="ECO:0000256" key="1">
    <source>
        <dbReference type="ARBA" id="ARBA00022801"/>
    </source>
</evidence>